<organism evidence="1 2">
    <name type="scientific">Lactuca sativa</name>
    <name type="common">Garden lettuce</name>
    <dbReference type="NCBI Taxonomy" id="4236"/>
    <lineage>
        <taxon>Eukaryota</taxon>
        <taxon>Viridiplantae</taxon>
        <taxon>Streptophyta</taxon>
        <taxon>Embryophyta</taxon>
        <taxon>Tracheophyta</taxon>
        <taxon>Spermatophyta</taxon>
        <taxon>Magnoliopsida</taxon>
        <taxon>eudicotyledons</taxon>
        <taxon>Gunneridae</taxon>
        <taxon>Pentapetalae</taxon>
        <taxon>asterids</taxon>
        <taxon>campanulids</taxon>
        <taxon>Asterales</taxon>
        <taxon>Asteraceae</taxon>
        <taxon>Cichorioideae</taxon>
        <taxon>Cichorieae</taxon>
        <taxon>Lactucinae</taxon>
        <taxon>Lactuca</taxon>
    </lineage>
</organism>
<evidence type="ECO:0000313" key="1">
    <source>
        <dbReference type="EMBL" id="KAJ0192252.1"/>
    </source>
</evidence>
<comment type="caution">
    <text evidence="1">The sequence shown here is derived from an EMBL/GenBank/DDBJ whole genome shotgun (WGS) entry which is preliminary data.</text>
</comment>
<sequence length="126" mass="14458">MLPGYHFSQQIPTQDCLSLSVTSPFVKELLEYQIPNTTKLPHLKTNNGTTELDSHIDMYEWTMTSLKLDGQFWSTYFPTTLESNAGTWFKTLSAGSISNFSQLKYLFLTNFMQLRKYKGDCHSING</sequence>
<evidence type="ECO:0000313" key="2">
    <source>
        <dbReference type="Proteomes" id="UP000235145"/>
    </source>
</evidence>
<name>A0A9R1USD8_LACSA</name>
<dbReference type="PANTHER" id="PTHR33223">
    <property type="entry name" value="CCHC-TYPE DOMAIN-CONTAINING PROTEIN"/>
    <property type="match status" value="1"/>
</dbReference>
<dbReference type="EMBL" id="NBSK02000008">
    <property type="protein sequence ID" value="KAJ0192252.1"/>
    <property type="molecule type" value="Genomic_DNA"/>
</dbReference>
<gene>
    <name evidence="1" type="ORF">LSAT_V11C800435290</name>
</gene>
<protein>
    <submittedName>
        <fullName evidence="1">Uncharacterized protein</fullName>
    </submittedName>
</protein>
<dbReference type="Proteomes" id="UP000235145">
    <property type="component" value="Unassembled WGS sequence"/>
</dbReference>
<dbReference type="PANTHER" id="PTHR33223:SF10">
    <property type="entry name" value="AMINOTRANSFERASE-LIKE PLANT MOBILE DOMAIN-CONTAINING PROTEIN"/>
    <property type="match status" value="1"/>
</dbReference>
<reference evidence="1 2" key="1">
    <citation type="journal article" date="2017" name="Nat. Commun.">
        <title>Genome assembly with in vitro proximity ligation data and whole-genome triplication in lettuce.</title>
        <authorList>
            <person name="Reyes-Chin-Wo S."/>
            <person name="Wang Z."/>
            <person name="Yang X."/>
            <person name="Kozik A."/>
            <person name="Arikit S."/>
            <person name="Song C."/>
            <person name="Xia L."/>
            <person name="Froenicke L."/>
            <person name="Lavelle D.O."/>
            <person name="Truco M.J."/>
            <person name="Xia R."/>
            <person name="Zhu S."/>
            <person name="Xu C."/>
            <person name="Xu H."/>
            <person name="Xu X."/>
            <person name="Cox K."/>
            <person name="Korf I."/>
            <person name="Meyers B.C."/>
            <person name="Michelmore R.W."/>
        </authorList>
    </citation>
    <scope>NUCLEOTIDE SEQUENCE [LARGE SCALE GENOMIC DNA]</scope>
    <source>
        <strain evidence="2">cv. Salinas</strain>
        <tissue evidence="1">Seedlings</tissue>
    </source>
</reference>
<dbReference type="AlphaFoldDB" id="A0A9R1USD8"/>
<proteinExistence type="predicted"/>
<keyword evidence="2" id="KW-1185">Reference proteome</keyword>
<accession>A0A9R1USD8</accession>